<dbReference type="InterPro" id="IPR011051">
    <property type="entry name" value="RmlC_Cupin_sf"/>
</dbReference>
<dbReference type="EMBL" id="JBFAEG010000042">
    <property type="protein sequence ID" value="MEU5712946.1"/>
    <property type="molecule type" value="Genomic_DNA"/>
</dbReference>
<dbReference type="Gene3D" id="2.60.120.10">
    <property type="entry name" value="Jelly Rolls"/>
    <property type="match status" value="1"/>
</dbReference>
<evidence type="ECO:0000313" key="2">
    <source>
        <dbReference type="EMBL" id="MEU5712946.1"/>
    </source>
</evidence>
<dbReference type="Proteomes" id="UP001551011">
    <property type="component" value="Unassembled WGS sequence"/>
</dbReference>
<organism evidence="2 3">
    <name type="scientific">Streptomyces flaveolus</name>
    <dbReference type="NCBI Taxonomy" id="67297"/>
    <lineage>
        <taxon>Bacteria</taxon>
        <taxon>Bacillati</taxon>
        <taxon>Actinomycetota</taxon>
        <taxon>Actinomycetes</taxon>
        <taxon>Kitasatosporales</taxon>
        <taxon>Streptomycetaceae</taxon>
        <taxon>Streptomyces</taxon>
    </lineage>
</organism>
<dbReference type="PANTHER" id="PTHR36440">
    <property type="entry name" value="PUTATIVE (AFU_ORTHOLOGUE AFUA_8G07350)-RELATED"/>
    <property type="match status" value="1"/>
</dbReference>
<dbReference type="PANTHER" id="PTHR36440:SF1">
    <property type="entry name" value="PUTATIVE (AFU_ORTHOLOGUE AFUA_8G07350)-RELATED"/>
    <property type="match status" value="1"/>
</dbReference>
<protein>
    <submittedName>
        <fullName evidence="2">Cupin domain-containing protein</fullName>
    </submittedName>
</protein>
<dbReference type="InterPro" id="IPR014710">
    <property type="entry name" value="RmlC-like_jellyroll"/>
</dbReference>
<accession>A0ABV3ALW1</accession>
<evidence type="ECO:0000259" key="1">
    <source>
        <dbReference type="Pfam" id="PF07883"/>
    </source>
</evidence>
<dbReference type="RefSeq" id="WP_030655445.1">
    <property type="nucleotide sequence ID" value="NZ_JBFAEG010000042.1"/>
</dbReference>
<dbReference type="InterPro" id="IPR013096">
    <property type="entry name" value="Cupin_2"/>
</dbReference>
<name>A0ABV3ALW1_9ACTN</name>
<dbReference type="SUPFAM" id="SSF51182">
    <property type="entry name" value="RmlC-like cupins"/>
    <property type="match status" value="1"/>
</dbReference>
<sequence length="170" mass="18259">MSFLLNEVAPDDPMWNRRGALYVPSGEGPTVWGADDVYTVKASGAQTNGNIGFIEATIPAGGGPVPHAHTKEDETFYVLDGQLEFIDGDHVFTAVAGDFIHVPKGIRHGFKNTGVHAARLLFIYTPPGLEQLMLDHSTPARPGETPPPLDEDMAARAEQVIARSGTIMLP</sequence>
<comment type="caution">
    <text evidence="2">The sequence shown here is derived from an EMBL/GenBank/DDBJ whole genome shotgun (WGS) entry which is preliminary data.</text>
</comment>
<dbReference type="InterPro" id="IPR053146">
    <property type="entry name" value="QDO-like"/>
</dbReference>
<proteinExistence type="predicted"/>
<evidence type="ECO:0000313" key="3">
    <source>
        <dbReference type="Proteomes" id="UP001551011"/>
    </source>
</evidence>
<dbReference type="Pfam" id="PF07883">
    <property type="entry name" value="Cupin_2"/>
    <property type="match status" value="1"/>
</dbReference>
<gene>
    <name evidence="2" type="ORF">AB0H04_40030</name>
</gene>
<reference evidence="2 3" key="1">
    <citation type="submission" date="2024-06" db="EMBL/GenBank/DDBJ databases">
        <title>The Natural Products Discovery Center: Release of the First 8490 Sequenced Strains for Exploring Actinobacteria Biosynthetic Diversity.</title>
        <authorList>
            <person name="Kalkreuter E."/>
            <person name="Kautsar S.A."/>
            <person name="Yang D."/>
            <person name="Bader C.D."/>
            <person name="Teijaro C.N."/>
            <person name="Fluegel L."/>
            <person name="Davis C.M."/>
            <person name="Simpson J.R."/>
            <person name="Lauterbach L."/>
            <person name="Steele A.D."/>
            <person name="Gui C."/>
            <person name="Meng S."/>
            <person name="Li G."/>
            <person name="Viehrig K."/>
            <person name="Ye F."/>
            <person name="Su P."/>
            <person name="Kiefer A.F."/>
            <person name="Nichols A."/>
            <person name="Cepeda A.J."/>
            <person name="Yan W."/>
            <person name="Fan B."/>
            <person name="Jiang Y."/>
            <person name="Adhikari A."/>
            <person name="Zheng C.-J."/>
            <person name="Schuster L."/>
            <person name="Cowan T.M."/>
            <person name="Smanski M.J."/>
            <person name="Chevrette M.G."/>
            <person name="De Carvalho L.P.S."/>
            <person name="Shen B."/>
        </authorList>
    </citation>
    <scope>NUCLEOTIDE SEQUENCE [LARGE SCALE GENOMIC DNA]</scope>
    <source>
        <strain evidence="2 3">NPDC020594</strain>
    </source>
</reference>
<keyword evidence="3" id="KW-1185">Reference proteome</keyword>
<feature type="domain" description="Cupin type-2" evidence="1">
    <location>
        <begin position="56"/>
        <end position="124"/>
    </location>
</feature>